<name>A0A392VKI5_9FABA</name>
<dbReference type="EMBL" id="LXQA011191856">
    <property type="protein sequence ID" value="MCI88397.1"/>
    <property type="molecule type" value="Genomic_DNA"/>
</dbReference>
<dbReference type="AlphaFoldDB" id="A0A392VKI5"/>
<evidence type="ECO:0000313" key="1">
    <source>
        <dbReference type="EMBL" id="MCI88397.1"/>
    </source>
</evidence>
<organism evidence="1 2">
    <name type="scientific">Trifolium medium</name>
    <dbReference type="NCBI Taxonomy" id="97028"/>
    <lineage>
        <taxon>Eukaryota</taxon>
        <taxon>Viridiplantae</taxon>
        <taxon>Streptophyta</taxon>
        <taxon>Embryophyta</taxon>
        <taxon>Tracheophyta</taxon>
        <taxon>Spermatophyta</taxon>
        <taxon>Magnoliopsida</taxon>
        <taxon>eudicotyledons</taxon>
        <taxon>Gunneridae</taxon>
        <taxon>Pentapetalae</taxon>
        <taxon>rosids</taxon>
        <taxon>fabids</taxon>
        <taxon>Fabales</taxon>
        <taxon>Fabaceae</taxon>
        <taxon>Papilionoideae</taxon>
        <taxon>50 kb inversion clade</taxon>
        <taxon>NPAAA clade</taxon>
        <taxon>Hologalegina</taxon>
        <taxon>IRL clade</taxon>
        <taxon>Trifolieae</taxon>
        <taxon>Trifolium</taxon>
    </lineage>
</organism>
<proteinExistence type="predicted"/>
<accession>A0A392VKI5</accession>
<comment type="caution">
    <text evidence="1">The sequence shown here is derived from an EMBL/GenBank/DDBJ whole genome shotgun (WGS) entry which is preliminary data.</text>
</comment>
<evidence type="ECO:0000313" key="2">
    <source>
        <dbReference type="Proteomes" id="UP000265520"/>
    </source>
</evidence>
<reference evidence="1 2" key="1">
    <citation type="journal article" date="2018" name="Front. Plant Sci.">
        <title>Red Clover (Trifolium pratense) and Zigzag Clover (T. medium) - A Picture of Genomic Similarities and Differences.</title>
        <authorList>
            <person name="Dluhosova J."/>
            <person name="Istvanek J."/>
            <person name="Nedelnik J."/>
            <person name="Repkova J."/>
        </authorList>
    </citation>
    <scope>NUCLEOTIDE SEQUENCE [LARGE SCALE GENOMIC DNA]</scope>
    <source>
        <strain evidence="2">cv. 10/8</strain>
        <tissue evidence="1">Leaf</tissue>
    </source>
</reference>
<keyword evidence="2" id="KW-1185">Reference proteome</keyword>
<feature type="non-terminal residue" evidence="1">
    <location>
        <position position="1"/>
    </location>
</feature>
<dbReference type="Proteomes" id="UP000265520">
    <property type="component" value="Unassembled WGS sequence"/>
</dbReference>
<protein>
    <submittedName>
        <fullName evidence="1">Uncharacterized protein</fullName>
    </submittedName>
</protein>
<sequence>SIYDLDVNAVDPEAWIFRSL</sequence>